<feature type="transmembrane region" description="Helical" evidence="5">
    <location>
        <begin position="107"/>
        <end position="127"/>
    </location>
</feature>
<feature type="transmembrane region" description="Helical" evidence="5">
    <location>
        <begin position="461"/>
        <end position="480"/>
    </location>
</feature>
<evidence type="ECO:0000256" key="2">
    <source>
        <dbReference type="ARBA" id="ARBA00022692"/>
    </source>
</evidence>
<gene>
    <name evidence="7" type="ORF">SAMN06296052_106237</name>
</gene>
<evidence type="ECO:0000256" key="4">
    <source>
        <dbReference type="ARBA" id="ARBA00023136"/>
    </source>
</evidence>
<feature type="transmembrane region" description="Helical" evidence="5">
    <location>
        <begin position="248"/>
        <end position="265"/>
    </location>
</feature>
<sequence>MYLKTTSNKESLYVICIKLIIVLLLGNFCLAQFPFAVNLCSFVGIVIIFFSSLKRLDFPSFLIQLFFCNHFVFGNEKGGVFNLAALLALIMYSVYDQRFIMLKSSFSKANLSFLFLLVVCQLLSLVANQSASFDAKVSAFFIFLSLVVLILFLSKIKIENSDYVRFIEVQFFFSIYLLVVSLNQKFEFIPFNSQLIPKFTDVEFEFNVFRSSGTFLNFEAYAEYSLSMIALLLPGVFSGSFKKVSLKFYLVCVTIIVISISGIFLSVTRSSFLLLPLVLVFILYKVRKRVKVKAVVPFITAVIFFFVVNSYVQIFDISAFAERSSKMNLSSLSITDIASGSEMNRGSIFAYAFKRIEQNGGYIGEGYFTTVDDYKSVHFHRAIGPFADYHNLYLSSIVIWGYLGAFFLVSLFVLPLYKGFVSFSKTSKNKSYDVDLLLGFNVLFVFFLINQYKIQFVRESNYLMVVMIFLVLYCSIIKNIESNSGSLGHV</sequence>
<evidence type="ECO:0000259" key="6">
    <source>
        <dbReference type="Pfam" id="PF04932"/>
    </source>
</evidence>
<proteinExistence type="predicted"/>
<dbReference type="EMBL" id="FZOQ01000006">
    <property type="protein sequence ID" value="SNS45432.1"/>
    <property type="molecule type" value="Genomic_DNA"/>
</dbReference>
<name>A0A239ENC4_9BACT</name>
<evidence type="ECO:0000313" key="7">
    <source>
        <dbReference type="EMBL" id="SNS45432.1"/>
    </source>
</evidence>
<keyword evidence="7" id="KW-0436">Ligase</keyword>
<dbReference type="OrthoDB" id="925546at2"/>
<dbReference type="InterPro" id="IPR051533">
    <property type="entry name" value="WaaL-like"/>
</dbReference>
<protein>
    <submittedName>
        <fullName evidence="7">O-Antigen ligase</fullName>
    </submittedName>
</protein>
<evidence type="ECO:0000256" key="5">
    <source>
        <dbReference type="SAM" id="Phobius"/>
    </source>
</evidence>
<dbReference type="AlphaFoldDB" id="A0A239ENC4"/>
<feature type="transmembrane region" description="Helical" evidence="5">
    <location>
        <begin position="79"/>
        <end position="95"/>
    </location>
</feature>
<reference evidence="8" key="1">
    <citation type="submission" date="2017-06" db="EMBL/GenBank/DDBJ databases">
        <authorList>
            <person name="Varghese N."/>
            <person name="Submissions S."/>
        </authorList>
    </citation>
    <scope>NUCLEOTIDE SEQUENCE [LARGE SCALE GENOMIC DNA]</scope>
    <source>
        <strain evidence="8">NKM1</strain>
    </source>
</reference>
<feature type="transmembrane region" description="Helical" evidence="5">
    <location>
        <begin position="221"/>
        <end position="241"/>
    </location>
</feature>
<feature type="transmembrane region" description="Helical" evidence="5">
    <location>
        <begin position="271"/>
        <end position="287"/>
    </location>
</feature>
<keyword evidence="4 5" id="KW-0472">Membrane</keyword>
<feature type="domain" description="O-antigen ligase-related" evidence="6">
    <location>
        <begin position="255"/>
        <end position="408"/>
    </location>
</feature>
<evidence type="ECO:0000256" key="3">
    <source>
        <dbReference type="ARBA" id="ARBA00022989"/>
    </source>
</evidence>
<dbReference type="Pfam" id="PF04932">
    <property type="entry name" value="Wzy_C"/>
    <property type="match status" value="1"/>
</dbReference>
<dbReference type="PANTHER" id="PTHR37422:SF13">
    <property type="entry name" value="LIPOPOLYSACCHARIDE BIOSYNTHESIS PROTEIN PA4999-RELATED"/>
    <property type="match status" value="1"/>
</dbReference>
<feature type="transmembrane region" description="Helical" evidence="5">
    <location>
        <begin position="294"/>
        <end position="314"/>
    </location>
</feature>
<feature type="transmembrane region" description="Helical" evidence="5">
    <location>
        <begin position="432"/>
        <end position="449"/>
    </location>
</feature>
<organism evidence="7 8">
    <name type="scientific">Pontibacter ummariensis</name>
    <dbReference type="NCBI Taxonomy" id="1610492"/>
    <lineage>
        <taxon>Bacteria</taxon>
        <taxon>Pseudomonadati</taxon>
        <taxon>Bacteroidota</taxon>
        <taxon>Cytophagia</taxon>
        <taxon>Cytophagales</taxon>
        <taxon>Hymenobacteraceae</taxon>
        <taxon>Pontibacter</taxon>
    </lineage>
</organism>
<evidence type="ECO:0000313" key="8">
    <source>
        <dbReference type="Proteomes" id="UP000198432"/>
    </source>
</evidence>
<dbReference type="Proteomes" id="UP000198432">
    <property type="component" value="Unassembled WGS sequence"/>
</dbReference>
<keyword evidence="3 5" id="KW-1133">Transmembrane helix</keyword>
<feature type="transmembrane region" description="Helical" evidence="5">
    <location>
        <begin position="139"/>
        <end position="156"/>
    </location>
</feature>
<comment type="subcellular location">
    <subcellularLocation>
        <location evidence="1">Membrane</location>
        <topology evidence="1">Multi-pass membrane protein</topology>
    </subcellularLocation>
</comment>
<dbReference type="GO" id="GO:0016874">
    <property type="term" value="F:ligase activity"/>
    <property type="evidence" value="ECO:0007669"/>
    <property type="project" value="UniProtKB-KW"/>
</dbReference>
<evidence type="ECO:0000256" key="1">
    <source>
        <dbReference type="ARBA" id="ARBA00004141"/>
    </source>
</evidence>
<dbReference type="PANTHER" id="PTHR37422">
    <property type="entry name" value="TEICHURONIC ACID BIOSYNTHESIS PROTEIN TUAE"/>
    <property type="match status" value="1"/>
</dbReference>
<accession>A0A239ENC4</accession>
<feature type="transmembrane region" description="Helical" evidence="5">
    <location>
        <begin position="35"/>
        <end position="53"/>
    </location>
</feature>
<keyword evidence="8" id="KW-1185">Reference proteome</keyword>
<dbReference type="InterPro" id="IPR007016">
    <property type="entry name" value="O-antigen_ligase-rel_domated"/>
</dbReference>
<keyword evidence="2 5" id="KW-0812">Transmembrane</keyword>
<feature type="transmembrane region" description="Helical" evidence="5">
    <location>
        <begin position="397"/>
        <end position="420"/>
    </location>
</feature>
<dbReference type="GO" id="GO:0016020">
    <property type="term" value="C:membrane"/>
    <property type="evidence" value="ECO:0007669"/>
    <property type="project" value="UniProtKB-SubCell"/>
</dbReference>
<feature type="transmembrane region" description="Helical" evidence="5">
    <location>
        <begin position="163"/>
        <end position="182"/>
    </location>
</feature>